<evidence type="ECO:0000313" key="2">
    <source>
        <dbReference type="EMBL" id="GAA5171849.1"/>
    </source>
</evidence>
<keyword evidence="3" id="KW-1185">Reference proteome</keyword>
<sequence length="126" mass="13114">MRRLVPVTVLLLMLATSVTGCATSRVAPSERLAVMDATPRRTLASAIDELVARGFVIRLANAELGRVDAVLATRSGYVLTLVASPATAGTRLAIQGRQGGQPLDPARFDPLLAAIQARLATASPAP</sequence>
<name>A0ABP9R5U9_9GAMM</name>
<dbReference type="Proteomes" id="UP001500074">
    <property type="component" value="Unassembled WGS sequence"/>
</dbReference>
<dbReference type="EMBL" id="BAABKI010000010">
    <property type="protein sequence ID" value="GAA5171849.1"/>
    <property type="molecule type" value="Genomic_DNA"/>
</dbReference>
<proteinExistence type="predicted"/>
<evidence type="ECO:0000313" key="3">
    <source>
        <dbReference type="Proteomes" id="UP001500074"/>
    </source>
</evidence>
<keyword evidence="1" id="KW-0732">Signal</keyword>
<protein>
    <recommendedName>
        <fullName evidence="4">DUF3568 family protein</fullName>
    </recommendedName>
</protein>
<gene>
    <name evidence="2" type="ORF">GCM10023342_07300</name>
</gene>
<organism evidence="2 3">
    <name type="scientific">Modicisalibacter zincidurans</name>
    <dbReference type="NCBI Taxonomy" id="1178777"/>
    <lineage>
        <taxon>Bacteria</taxon>
        <taxon>Pseudomonadati</taxon>
        <taxon>Pseudomonadota</taxon>
        <taxon>Gammaproteobacteria</taxon>
        <taxon>Oceanospirillales</taxon>
        <taxon>Halomonadaceae</taxon>
        <taxon>Modicisalibacter</taxon>
    </lineage>
</organism>
<dbReference type="PROSITE" id="PS51257">
    <property type="entry name" value="PROKAR_LIPOPROTEIN"/>
    <property type="match status" value="1"/>
</dbReference>
<reference evidence="3" key="1">
    <citation type="journal article" date="2019" name="Int. J. Syst. Evol. Microbiol.">
        <title>The Global Catalogue of Microorganisms (GCM) 10K type strain sequencing project: providing services to taxonomists for standard genome sequencing and annotation.</title>
        <authorList>
            <consortium name="The Broad Institute Genomics Platform"/>
            <consortium name="The Broad Institute Genome Sequencing Center for Infectious Disease"/>
            <person name="Wu L."/>
            <person name="Ma J."/>
        </authorList>
    </citation>
    <scope>NUCLEOTIDE SEQUENCE [LARGE SCALE GENOMIC DNA]</scope>
    <source>
        <strain evidence="3">JCM 18472</strain>
    </source>
</reference>
<evidence type="ECO:0000256" key="1">
    <source>
        <dbReference type="SAM" id="SignalP"/>
    </source>
</evidence>
<dbReference type="RefSeq" id="WP_031382274.1">
    <property type="nucleotide sequence ID" value="NZ_BAABKI010000010.1"/>
</dbReference>
<comment type="caution">
    <text evidence="2">The sequence shown here is derived from an EMBL/GenBank/DDBJ whole genome shotgun (WGS) entry which is preliminary data.</text>
</comment>
<feature type="signal peptide" evidence="1">
    <location>
        <begin position="1"/>
        <end position="22"/>
    </location>
</feature>
<evidence type="ECO:0008006" key="4">
    <source>
        <dbReference type="Google" id="ProtNLM"/>
    </source>
</evidence>
<accession>A0ABP9R5U9</accession>
<feature type="chain" id="PRO_5045872698" description="DUF3568 family protein" evidence="1">
    <location>
        <begin position="23"/>
        <end position="126"/>
    </location>
</feature>